<evidence type="ECO:0000256" key="12">
    <source>
        <dbReference type="ARBA" id="ARBA00034000"/>
    </source>
</evidence>
<comment type="similarity">
    <text evidence="3 13">Belongs to the peptidase S11 family.</text>
</comment>
<dbReference type="PANTHER" id="PTHR21581:SF6">
    <property type="entry name" value="TRAFFICKING PROTEIN PARTICLE COMPLEX SUBUNIT 12"/>
    <property type="match status" value="1"/>
</dbReference>
<keyword evidence="5 16" id="KW-0121">Carboxypeptidase</keyword>
<evidence type="ECO:0000256" key="4">
    <source>
        <dbReference type="ARBA" id="ARBA00012448"/>
    </source>
</evidence>
<name>A0ABW5CCN1_9PROT</name>
<dbReference type="EMBL" id="JBHUIY010000015">
    <property type="protein sequence ID" value="MFD2234006.1"/>
    <property type="molecule type" value="Genomic_DNA"/>
</dbReference>
<evidence type="ECO:0000256" key="9">
    <source>
        <dbReference type="ARBA" id="ARBA00022960"/>
    </source>
</evidence>
<dbReference type="InterPro" id="IPR018044">
    <property type="entry name" value="Peptidase_S11"/>
</dbReference>
<keyword evidence="8 16" id="KW-0378">Hydrolase</keyword>
<keyword evidence="9" id="KW-0133">Cell shape</keyword>
<keyword evidence="7 14" id="KW-0732">Signal</keyword>
<evidence type="ECO:0000256" key="5">
    <source>
        <dbReference type="ARBA" id="ARBA00022645"/>
    </source>
</evidence>
<keyword evidence="17" id="KW-1185">Reference proteome</keyword>
<dbReference type="Pfam" id="PF00768">
    <property type="entry name" value="Peptidase_S11"/>
    <property type="match status" value="1"/>
</dbReference>
<evidence type="ECO:0000256" key="7">
    <source>
        <dbReference type="ARBA" id="ARBA00022729"/>
    </source>
</evidence>
<dbReference type="Pfam" id="PF07943">
    <property type="entry name" value="PBP5_C"/>
    <property type="match status" value="1"/>
</dbReference>
<evidence type="ECO:0000256" key="6">
    <source>
        <dbReference type="ARBA" id="ARBA00022670"/>
    </source>
</evidence>
<evidence type="ECO:0000313" key="16">
    <source>
        <dbReference type="EMBL" id="MFD2234006.1"/>
    </source>
</evidence>
<evidence type="ECO:0000256" key="11">
    <source>
        <dbReference type="ARBA" id="ARBA00023316"/>
    </source>
</evidence>
<feature type="domain" description="Peptidase S11 D-Ala-D-Ala carboxypeptidase A C-terminal" evidence="15">
    <location>
        <begin position="284"/>
        <end position="376"/>
    </location>
</feature>
<comment type="caution">
    <text evidence="16">The sequence shown here is derived from an EMBL/GenBank/DDBJ whole genome shotgun (WGS) entry which is preliminary data.</text>
</comment>
<organism evidence="16 17">
    <name type="scientific">Phaeospirillum tilakii</name>
    <dbReference type="NCBI Taxonomy" id="741673"/>
    <lineage>
        <taxon>Bacteria</taxon>
        <taxon>Pseudomonadati</taxon>
        <taxon>Pseudomonadota</taxon>
        <taxon>Alphaproteobacteria</taxon>
        <taxon>Rhodospirillales</taxon>
        <taxon>Rhodospirillaceae</taxon>
        <taxon>Phaeospirillum</taxon>
    </lineage>
</organism>
<dbReference type="SUPFAM" id="SSF56601">
    <property type="entry name" value="beta-lactamase/transpeptidase-like"/>
    <property type="match status" value="1"/>
</dbReference>
<dbReference type="Gene3D" id="3.40.710.10">
    <property type="entry name" value="DD-peptidase/beta-lactamase superfamily"/>
    <property type="match status" value="1"/>
</dbReference>
<dbReference type="RefSeq" id="WP_377315905.1">
    <property type="nucleotide sequence ID" value="NZ_JBHUIY010000015.1"/>
</dbReference>
<dbReference type="InterPro" id="IPR001967">
    <property type="entry name" value="Peptidase_S11_N"/>
</dbReference>
<evidence type="ECO:0000256" key="14">
    <source>
        <dbReference type="SAM" id="SignalP"/>
    </source>
</evidence>
<evidence type="ECO:0000256" key="1">
    <source>
        <dbReference type="ARBA" id="ARBA00003217"/>
    </source>
</evidence>
<keyword evidence="6" id="KW-0645">Protease</keyword>
<evidence type="ECO:0000256" key="8">
    <source>
        <dbReference type="ARBA" id="ARBA00022801"/>
    </source>
</evidence>
<keyword evidence="11" id="KW-0961">Cell wall biogenesis/degradation</keyword>
<dbReference type="GO" id="GO:0004180">
    <property type="term" value="F:carboxypeptidase activity"/>
    <property type="evidence" value="ECO:0007669"/>
    <property type="project" value="UniProtKB-KW"/>
</dbReference>
<dbReference type="SUPFAM" id="SSF69189">
    <property type="entry name" value="Penicillin-binding protein associated domain"/>
    <property type="match status" value="1"/>
</dbReference>
<dbReference type="EC" id="3.4.16.4" evidence="4"/>
<protein>
    <recommendedName>
        <fullName evidence="4">serine-type D-Ala-D-Ala carboxypeptidase</fullName>
        <ecNumber evidence="4">3.4.16.4</ecNumber>
    </recommendedName>
</protein>
<accession>A0ABW5CCN1</accession>
<evidence type="ECO:0000256" key="13">
    <source>
        <dbReference type="RuleBase" id="RU004016"/>
    </source>
</evidence>
<evidence type="ECO:0000256" key="10">
    <source>
        <dbReference type="ARBA" id="ARBA00022984"/>
    </source>
</evidence>
<sequence>MKTSPLFRRPLLVALVAACLAWASAASAQSIETPARQAIVIDFDTGTVLLEKNADELMAPSSMSKLMTVFMVFEKLKSGAWKPTDMLPVSESAWKRHYKTEGSLMFLPVHSSVSVDDLLKGVVIQSGNDACSVLAEAYSGSEEAFAEAMTRRARQLGMTHSTFRNASGWPDPEHLMTARDLATLSRHLIGDFPDYYPLFSQMEFTFNGIKQGNRNPLLYTSAGGGGTPGADGLKTGHTQAGGFGLVASVKRGERRIVMVLNGMTSMQQRADESRRLAEWAFREWDRYPLFHAGETVVPDAPVWMGQSHTVPLVAQTDLGVTLPRRARAEMKVSVVFTGPIPAPIKAGTPVGKLVVTAPGLAAPIEAPLVAGADVARLGFGGRIIETIGNAFSSAPK</sequence>
<comment type="function">
    <text evidence="1">Removes C-terminal D-alanyl residues from sugar-peptide cell wall precursors.</text>
</comment>
<evidence type="ECO:0000256" key="2">
    <source>
        <dbReference type="ARBA" id="ARBA00004752"/>
    </source>
</evidence>
<gene>
    <name evidence="16" type="ORF">ACFSNB_09325</name>
</gene>
<dbReference type="Proteomes" id="UP001597296">
    <property type="component" value="Unassembled WGS sequence"/>
</dbReference>
<evidence type="ECO:0000259" key="15">
    <source>
        <dbReference type="SMART" id="SM00936"/>
    </source>
</evidence>
<dbReference type="InterPro" id="IPR012907">
    <property type="entry name" value="Peptidase_S11_C"/>
</dbReference>
<dbReference type="InterPro" id="IPR012338">
    <property type="entry name" value="Beta-lactam/transpept-like"/>
</dbReference>
<feature type="signal peptide" evidence="14">
    <location>
        <begin position="1"/>
        <end position="28"/>
    </location>
</feature>
<dbReference type="InterPro" id="IPR037167">
    <property type="entry name" value="Peptidase_S11_C_sf"/>
</dbReference>
<evidence type="ECO:0000256" key="3">
    <source>
        <dbReference type="ARBA" id="ARBA00007164"/>
    </source>
</evidence>
<dbReference type="InterPro" id="IPR015956">
    <property type="entry name" value="Peniciliin-bd_prot_C_sf"/>
</dbReference>
<reference evidence="17" key="1">
    <citation type="journal article" date="2019" name="Int. J. Syst. Evol. Microbiol.">
        <title>The Global Catalogue of Microorganisms (GCM) 10K type strain sequencing project: providing services to taxonomists for standard genome sequencing and annotation.</title>
        <authorList>
            <consortium name="The Broad Institute Genomics Platform"/>
            <consortium name="The Broad Institute Genome Sequencing Center for Infectious Disease"/>
            <person name="Wu L."/>
            <person name="Ma J."/>
        </authorList>
    </citation>
    <scope>NUCLEOTIDE SEQUENCE [LARGE SCALE GENOMIC DNA]</scope>
    <source>
        <strain evidence="17">KCTC 15012</strain>
    </source>
</reference>
<comment type="pathway">
    <text evidence="2">Cell wall biogenesis; peptidoglycan biosynthesis.</text>
</comment>
<evidence type="ECO:0000313" key="17">
    <source>
        <dbReference type="Proteomes" id="UP001597296"/>
    </source>
</evidence>
<proteinExistence type="inferred from homology"/>
<dbReference type="SMART" id="SM00936">
    <property type="entry name" value="PBP5_C"/>
    <property type="match status" value="1"/>
</dbReference>
<keyword evidence="10" id="KW-0573">Peptidoglycan synthesis</keyword>
<dbReference type="Gene3D" id="2.60.410.10">
    <property type="entry name" value="D-Ala-D-Ala carboxypeptidase, C-terminal domain"/>
    <property type="match status" value="1"/>
</dbReference>
<comment type="catalytic activity">
    <reaction evidence="12">
        <text>Preferential cleavage: (Ac)2-L-Lys-D-Ala-|-D-Ala. Also transpeptidation of peptidyl-alanyl moieties that are N-acyl substituents of D-alanine.</text>
        <dbReference type="EC" id="3.4.16.4"/>
    </reaction>
</comment>
<dbReference type="PANTHER" id="PTHR21581">
    <property type="entry name" value="D-ALANYL-D-ALANINE CARBOXYPEPTIDASE"/>
    <property type="match status" value="1"/>
</dbReference>
<feature type="chain" id="PRO_5047069849" description="serine-type D-Ala-D-Ala carboxypeptidase" evidence="14">
    <location>
        <begin position="29"/>
        <end position="396"/>
    </location>
</feature>
<dbReference type="PRINTS" id="PR00725">
    <property type="entry name" value="DADACBPTASE1"/>
</dbReference>